<evidence type="ECO:0000256" key="4">
    <source>
        <dbReference type="PIRSR" id="PIRSR000097-2"/>
    </source>
</evidence>
<dbReference type="Proteomes" id="UP000728032">
    <property type="component" value="Unassembled WGS sequence"/>
</dbReference>
<dbReference type="GO" id="GO:0016491">
    <property type="term" value="F:oxidoreductase activity"/>
    <property type="evidence" value="ECO:0007669"/>
    <property type="project" value="UniProtKB-KW"/>
</dbReference>
<dbReference type="CDD" id="cd19135">
    <property type="entry name" value="AKR_CeZK1290-like"/>
    <property type="match status" value="1"/>
</dbReference>
<keyword evidence="2" id="KW-0560">Oxidoreductase</keyword>
<accession>A0A7R9MPI2</accession>
<feature type="active site" description="Proton donor" evidence="3">
    <location>
        <position position="51"/>
    </location>
</feature>
<evidence type="ECO:0000256" key="5">
    <source>
        <dbReference type="PIRSR" id="PIRSR000097-3"/>
    </source>
</evidence>
<evidence type="ECO:0000313" key="7">
    <source>
        <dbReference type="EMBL" id="CAD7663232.1"/>
    </source>
</evidence>
<evidence type="ECO:0000313" key="8">
    <source>
        <dbReference type="Proteomes" id="UP000728032"/>
    </source>
</evidence>
<dbReference type="AlphaFoldDB" id="A0A7R9MPI2"/>
<dbReference type="InterPro" id="IPR023210">
    <property type="entry name" value="NADP_OxRdtase_dom"/>
</dbReference>
<evidence type="ECO:0000259" key="6">
    <source>
        <dbReference type="Pfam" id="PF00248"/>
    </source>
</evidence>
<dbReference type="InterPro" id="IPR018170">
    <property type="entry name" value="Aldo/ket_reductase_CS"/>
</dbReference>
<dbReference type="PROSITE" id="PS00062">
    <property type="entry name" value="ALDOKETO_REDUCTASE_2"/>
    <property type="match status" value="1"/>
</dbReference>
<sequence length="248" mass="28259">MDNKSRIRLNNGVHMPFVGLGTSHSGGYSHDAVVYALKDVGYRLIDTAKRYGTEKLIAEAIHESCVNRDELFLTTKLWPTDYGFETTKTAFRGSLNRLGVDYIDLFLIHWPEVSSKCTDKWQTLAETWRAMEVLYDEGLCKAIGVSNYGIDEFERLLGDTSVTPHINQIEFHPFHNPIDLREYCSDNKIQIQGYSPLGEGYLVNEPVITEMAKKHSRSPAQVLIRWSIQNSVPTIPKSTKESRVKENF</sequence>
<dbReference type="OrthoDB" id="416253at2759"/>
<keyword evidence="8" id="KW-1185">Reference proteome</keyword>
<feature type="binding site" evidence="4">
    <location>
        <position position="109"/>
    </location>
    <ligand>
        <name>substrate</name>
    </ligand>
</feature>
<organism evidence="7">
    <name type="scientific">Oppiella nova</name>
    <dbReference type="NCBI Taxonomy" id="334625"/>
    <lineage>
        <taxon>Eukaryota</taxon>
        <taxon>Metazoa</taxon>
        <taxon>Ecdysozoa</taxon>
        <taxon>Arthropoda</taxon>
        <taxon>Chelicerata</taxon>
        <taxon>Arachnida</taxon>
        <taxon>Acari</taxon>
        <taxon>Acariformes</taxon>
        <taxon>Sarcoptiformes</taxon>
        <taxon>Oribatida</taxon>
        <taxon>Brachypylina</taxon>
        <taxon>Oppioidea</taxon>
        <taxon>Oppiidae</taxon>
        <taxon>Oppiella</taxon>
    </lineage>
</organism>
<dbReference type="InterPro" id="IPR036812">
    <property type="entry name" value="NAD(P)_OxRdtase_dom_sf"/>
</dbReference>
<dbReference type="PIRSF" id="PIRSF000097">
    <property type="entry name" value="AKR"/>
    <property type="match status" value="1"/>
</dbReference>
<evidence type="ECO:0000256" key="2">
    <source>
        <dbReference type="ARBA" id="ARBA00023002"/>
    </source>
</evidence>
<dbReference type="FunFam" id="3.20.20.100:FF:000015">
    <property type="entry name" value="Oxidoreductase, aldo/keto reductase family"/>
    <property type="match status" value="1"/>
</dbReference>
<feature type="non-terminal residue" evidence="7">
    <location>
        <position position="1"/>
    </location>
</feature>
<dbReference type="SUPFAM" id="SSF51430">
    <property type="entry name" value="NAD(P)-linked oxidoreductase"/>
    <property type="match status" value="1"/>
</dbReference>
<protein>
    <recommendedName>
        <fullName evidence="6">NADP-dependent oxidoreductase domain-containing protein</fullName>
    </recommendedName>
</protein>
<dbReference type="Pfam" id="PF00248">
    <property type="entry name" value="Aldo_ket_red"/>
    <property type="match status" value="1"/>
</dbReference>
<dbReference type="EMBL" id="OC946351">
    <property type="protein sequence ID" value="CAD7663232.1"/>
    <property type="molecule type" value="Genomic_DNA"/>
</dbReference>
<feature type="site" description="Lowers pKa of active site Tyr" evidence="5">
    <location>
        <position position="76"/>
    </location>
</feature>
<dbReference type="Gene3D" id="3.20.20.100">
    <property type="entry name" value="NADP-dependent oxidoreductase domain"/>
    <property type="match status" value="1"/>
</dbReference>
<evidence type="ECO:0000256" key="1">
    <source>
        <dbReference type="ARBA" id="ARBA00007905"/>
    </source>
</evidence>
<proteinExistence type="inferred from homology"/>
<gene>
    <name evidence="7" type="ORF">ONB1V03_LOCUS19792</name>
</gene>
<comment type="similarity">
    <text evidence="1">Belongs to the aldo/keto reductase family.</text>
</comment>
<name>A0A7R9MPI2_9ACAR</name>
<dbReference type="PANTHER" id="PTHR43827:SF10">
    <property type="entry name" value="ZGC:110366"/>
    <property type="match status" value="1"/>
</dbReference>
<feature type="domain" description="NADP-dependent oxidoreductase" evidence="6">
    <location>
        <begin position="20"/>
        <end position="248"/>
    </location>
</feature>
<reference evidence="7" key="1">
    <citation type="submission" date="2020-11" db="EMBL/GenBank/DDBJ databases">
        <authorList>
            <person name="Tran Van P."/>
        </authorList>
    </citation>
    <scope>NUCLEOTIDE SEQUENCE</scope>
</reference>
<evidence type="ECO:0000256" key="3">
    <source>
        <dbReference type="PIRSR" id="PIRSR000097-1"/>
    </source>
</evidence>
<dbReference type="PRINTS" id="PR00069">
    <property type="entry name" value="ALDKETRDTASE"/>
</dbReference>
<dbReference type="InterPro" id="IPR020471">
    <property type="entry name" value="AKR"/>
</dbReference>
<dbReference type="EMBL" id="CAJPVJ010031526">
    <property type="protein sequence ID" value="CAG2180369.1"/>
    <property type="molecule type" value="Genomic_DNA"/>
</dbReference>
<dbReference type="PANTHER" id="PTHR43827">
    <property type="entry name" value="2,5-DIKETO-D-GLUCONIC ACID REDUCTASE"/>
    <property type="match status" value="1"/>
</dbReference>